<accession>A0ABU1WLS4</accession>
<evidence type="ECO:0008006" key="4">
    <source>
        <dbReference type="Google" id="ProtNLM"/>
    </source>
</evidence>
<reference evidence="2 3" key="1">
    <citation type="submission" date="2023-07" db="EMBL/GenBank/DDBJ databases">
        <title>Sorghum-associated microbial communities from plants grown in Nebraska, USA.</title>
        <authorList>
            <person name="Schachtman D."/>
        </authorList>
    </citation>
    <scope>NUCLEOTIDE SEQUENCE [LARGE SCALE GENOMIC DNA]</scope>
    <source>
        <strain evidence="2 3">4249</strain>
    </source>
</reference>
<feature type="compositionally biased region" description="Basic and acidic residues" evidence="1">
    <location>
        <begin position="1"/>
        <end position="17"/>
    </location>
</feature>
<protein>
    <recommendedName>
        <fullName evidence="4">ArsR family transcriptional regulator</fullName>
    </recommendedName>
</protein>
<keyword evidence="3" id="KW-1185">Reference proteome</keyword>
<comment type="caution">
    <text evidence="2">The sequence shown here is derived from an EMBL/GenBank/DDBJ whole genome shotgun (WGS) entry which is preliminary data.</text>
</comment>
<evidence type="ECO:0000313" key="3">
    <source>
        <dbReference type="Proteomes" id="UP001265700"/>
    </source>
</evidence>
<name>A0ABU1WLS4_9BURK</name>
<proteinExistence type="predicted"/>
<dbReference type="RefSeq" id="WP_310315583.1">
    <property type="nucleotide sequence ID" value="NZ_JAVDWU010000004.1"/>
</dbReference>
<dbReference type="EMBL" id="JAVDWU010000004">
    <property type="protein sequence ID" value="MDR7150252.1"/>
    <property type="molecule type" value="Genomic_DNA"/>
</dbReference>
<dbReference type="Proteomes" id="UP001265700">
    <property type="component" value="Unassembled WGS sequence"/>
</dbReference>
<feature type="region of interest" description="Disordered" evidence="1">
    <location>
        <begin position="1"/>
        <end position="23"/>
    </location>
</feature>
<organism evidence="2 3">
    <name type="scientific">Hydrogenophaga palleronii</name>
    <dbReference type="NCBI Taxonomy" id="65655"/>
    <lineage>
        <taxon>Bacteria</taxon>
        <taxon>Pseudomonadati</taxon>
        <taxon>Pseudomonadota</taxon>
        <taxon>Betaproteobacteria</taxon>
        <taxon>Burkholderiales</taxon>
        <taxon>Comamonadaceae</taxon>
        <taxon>Hydrogenophaga</taxon>
    </lineage>
</organism>
<evidence type="ECO:0000313" key="2">
    <source>
        <dbReference type="EMBL" id="MDR7150252.1"/>
    </source>
</evidence>
<evidence type="ECO:0000256" key="1">
    <source>
        <dbReference type="SAM" id="MobiDB-lite"/>
    </source>
</evidence>
<sequence>MDKTAVFSKTDEGREALTSRPPGLTPRLRSLLIMTDGKRTVAELDKMLGADGAAGPLLDQLVTQGWVQGQAGTGPTTSPPMAASAEAGGGQAAVDTLPPFVDAAWPFPDARRRVVRFINDQLGPMGETLAMRVESCKNAADLQAALPRIRDGLRNFKNSATVQQFDQEIAIHLPTA</sequence>
<gene>
    <name evidence="2" type="ORF">J2W49_002210</name>
</gene>